<dbReference type="AlphaFoldDB" id="A0A9P9EWX1"/>
<evidence type="ECO:0000313" key="2">
    <source>
        <dbReference type="Proteomes" id="UP000717696"/>
    </source>
</evidence>
<organism evidence="1 2">
    <name type="scientific">Dactylonectria estremocensis</name>
    <dbReference type="NCBI Taxonomy" id="1079267"/>
    <lineage>
        <taxon>Eukaryota</taxon>
        <taxon>Fungi</taxon>
        <taxon>Dikarya</taxon>
        <taxon>Ascomycota</taxon>
        <taxon>Pezizomycotina</taxon>
        <taxon>Sordariomycetes</taxon>
        <taxon>Hypocreomycetidae</taxon>
        <taxon>Hypocreales</taxon>
        <taxon>Nectriaceae</taxon>
        <taxon>Dactylonectria</taxon>
    </lineage>
</organism>
<dbReference type="OrthoDB" id="2772415at2759"/>
<sequence length="113" mass="13002">MATNRGPWRLVTVNTTPKRTKRLIRRMIKTLKDYYGIEYVDKCEIAPKVTKDRPNVLFCASMWTPEQSDQAFTTAKSIVSDLKTHVILTRLQDKRGPDAVVEYLVEEVPKFSG</sequence>
<proteinExistence type="predicted"/>
<name>A0A9P9EWX1_9HYPO</name>
<evidence type="ECO:0000313" key="1">
    <source>
        <dbReference type="EMBL" id="KAH7146875.1"/>
    </source>
</evidence>
<gene>
    <name evidence="1" type="ORF">B0J13DRAFT_584330</name>
</gene>
<dbReference type="Proteomes" id="UP000717696">
    <property type="component" value="Unassembled WGS sequence"/>
</dbReference>
<dbReference type="EMBL" id="JAGMUU010000008">
    <property type="protein sequence ID" value="KAH7146875.1"/>
    <property type="molecule type" value="Genomic_DNA"/>
</dbReference>
<keyword evidence="2" id="KW-1185">Reference proteome</keyword>
<reference evidence="1" key="1">
    <citation type="journal article" date="2021" name="Nat. Commun.">
        <title>Genetic determinants of endophytism in the Arabidopsis root mycobiome.</title>
        <authorList>
            <person name="Mesny F."/>
            <person name="Miyauchi S."/>
            <person name="Thiergart T."/>
            <person name="Pickel B."/>
            <person name="Atanasova L."/>
            <person name="Karlsson M."/>
            <person name="Huettel B."/>
            <person name="Barry K.W."/>
            <person name="Haridas S."/>
            <person name="Chen C."/>
            <person name="Bauer D."/>
            <person name="Andreopoulos W."/>
            <person name="Pangilinan J."/>
            <person name="LaButti K."/>
            <person name="Riley R."/>
            <person name="Lipzen A."/>
            <person name="Clum A."/>
            <person name="Drula E."/>
            <person name="Henrissat B."/>
            <person name="Kohler A."/>
            <person name="Grigoriev I.V."/>
            <person name="Martin F.M."/>
            <person name="Hacquard S."/>
        </authorList>
    </citation>
    <scope>NUCLEOTIDE SEQUENCE</scope>
    <source>
        <strain evidence="1">MPI-CAGE-AT-0021</strain>
    </source>
</reference>
<comment type="caution">
    <text evidence="1">The sequence shown here is derived from an EMBL/GenBank/DDBJ whole genome shotgun (WGS) entry which is preliminary data.</text>
</comment>
<accession>A0A9P9EWX1</accession>
<protein>
    <submittedName>
        <fullName evidence="1">Uncharacterized protein</fullName>
    </submittedName>
</protein>